<accession>A0A9E5T2G8</accession>
<comment type="caution">
    <text evidence="1">The sequence shown here is derived from an EMBL/GenBank/DDBJ whole genome shotgun (WGS) entry which is preliminary data.</text>
</comment>
<organism evidence="1 2">
    <name type="scientific">Pseudomaricurvus hydrocarbonicus</name>
    <dbReference type="NCBI Taxonomy" id="1470433"/>
    <lineage>
        <taxon>Bacteria</taxon>
        <taxon>Pseudomonadati</taxon>
        <taxon>Pseudomonadota</taxon>
        <taxon>Gammaproteobacteria</taxon>
        <taxon>Cellvibrionales</taxon>
        <taxon>Cellvibrionaceae</taxon>
        <taxon>Pseudomaricurvus</taxon>
    </lineage>
</organism>
<sequence length="226" mass="26085">MNELGRPKDDFINIRDLVLRIGILEGDYHVPCNESSNDEIFLKLSEILSFIAARRLSGFGLMDLDENFYLEALSLQNLPGITVDQLQYVETILAAEGLKTALKNNWAICASEATFRLMMGGWWAYMTEEELVAASKLKKRENELKPDVELGQKYRKQQSEFGKSQANASREKREPEWSEWIVFSEKLLERNPNLSFRRLAFLIKEKTGTRCSIETIRKRISKVSKK</sequence>
<dbReference type="EMBL" id="JAAONZ010000031">
    <property type="protein sequence ID" value="NHO68415.1"/>
    <property type="molecule type" value="Genomic_DNA"/>
</dbReference>
<dbReference type="RefSeq" id="WP_167192381.1">
    <property type="nucleotide sequence ID" value="NZ_JAAONZ010000031.1"/>
</dbReference>
<name>A0A9E5T2G8_9GAMM</name>
<dbReference type="Proteomes" id="UP000787472">
    <property type="component" value="Unassembled WGS sequence"/>
</dbReference>
<keyword evidence="2" id="KW-1185">Reference proteome</keyword>
<gene>
    <name evidence="1" type="ORF">G8770_22915</name>
</gene>
<proteinExistence type="predicted"/>
<evidence type="ECO:0000313" key="1">
    <source>
        <dbReference type="EMBL" id="NHO68415.1"/>
    </source>
</evidence>
<evidence type="ECO:0000313" key="2">
    <source>
        <dbReference type="Proteomes" id="UP000787472"/>
    </source>
</evidence>
<reference evidence="1" key="1">
    <citation type="submission" date="2020-03" db="EMBL/GenBank/DDBJ databases">
        <authorList>
            <person name="Guo F."/>
        </authorList>
    </citation>
    <scope>NUCLEOTIDE SEQUENCE</scope>
    <source>
        <strain evidence="1">JCM 30134</strain>
    </source>
</reference>
<dbReference type="AlphaFoldDB" id="A0A9E5T2G8"/>
<protein>
    <submittedName>
        <fullName evidence="1">Uncharacterized protein</fullName>
    </submittedName>
</protein>